<evidence type="ECO:0000256" key="5">
    <source>
        <dbReference type="ARBA" id="ARBA00022989"/>
    </source>
</evidence>
<dbReference type="InterPro" id="IPR035952">
    <property type="entry name" value="Rhomboid-like_sf"/>
</dbReference>
<evidence type="ECO:0000256" key="6">
    <source>
        <dbReference type="ARBA" id="ARBA00023136"/>
    </source>
</evidence>
<evidence type="ECO:0000313" key="10">
    <source>
        <dbReference type="Proteomes" id="UP000318582"/>
    </source>
</evidence>
<dbReference type="Gene3D" id="1.20.1540.10">
    <property type="entry name" value="Rhomboid-like"/>
    <property type="match status" value="1"/>
</dbReference>
<dbReference type="GO" id="GO:0005789">
    <property type="term" value="C:endoplasmic reticulum membrane"/>
    <property type="evidence" value="ECO:0007669"/>
    <property type="project" value="UniProtKB-SubCell"/>
</dbReference>
<feature type="compositionally biased region" description="Polar residues" evidence="8">
    <location>
        <begin position="248"/>
        <end position="263"/>
    </location>
</feature>
<dbReference type="Proteomes" id="UP000318582">
    <property type="component" value="Unassembled WGS sequence"/>
</dbReference>
<comment type="subcellular location">
    <subcellularLocation>
        <location evidence="1 7">Endoplasmic reticulum membrane</location>
        <topology evidence="1 7">Multi-pass membrane protein</topology>
    </subcellularLocation>
</comment>
<feature type="compositionally biased region" description="Low complexity" evidence="8">
    <location>
        <begin position="238"/>
        <end position="247"/>
    </location>
</feature>
<evidence type="ECO:0000256" key="1">
    <source>
        <dbReference type="ARBA" id="ARBA00004477"/>
    </source>
</evidence>
<organism evidence="9 10">
    <name type="scientific">Powellomyces hirtus</name>
    <dbReference type="NCBI Taxonomy" id="109895"/>
    <lineage>
        <taxon>Eukaryota</taxon>
        <taxon>Fungi</taxon>
        <taxon>Fungi incertae sedis</taxon>
        <taxon>Chytridiomycota</taxon>
        <taxon>Chytridiomycota incertae sedis</taxon>
        <taxon>Chytridiomycetes</taxon>
        <taxon>Spizellomycetales</taxon>
        <taxon>Powellomycetaceae</taxon>
        <taxon>Powellomyces</taxon>
    </lineage>
</organism>
<keyword evidence="3 7" id="KW-0812">Transmembrane</keyword>
<keyword evidence="4 7" id="KW-0256">Endoplasmic reticulum</keyword>
<comment type="similarity">
    <text evidence="2 7">Belongs to the derlin family.</text>
</comment>
<dbReference type="EMBL" id="QEAQ01000068">
    <property type="protein sequence ID" value="TPX56646.1"/>
    <property type="molecule type" value="Genomic_DNA"/>
</dbReference>
<reference evidence="9 10" key="1">
    <citation type="journal article" date="2019" name="Sci. Rep.">
        <title>Comparative genomics of chytrid fungi reveal insights into the obligate biotrophic and pathogenic lifestyle of Synchytrium endobioticum.</title>
        <authorList>
            <person name="van de Vossenberg B.T.L.H."/>
            <person name="Warris S."/>
            <person name="Nguyen H.D.T."/>
            <person name="van Gent-Pelzer M.P.E."/>
            <person name="Joly D.L."/>
            <person name="van de Geest H.C."/>
            <person name="Bonants P.J.M."/>
            <person name="Smith D.S."/>
            <person name="Levesque C.A."/>
            <person name="van der Lee T.A.J."/>
        </authorList>
    </citation>
    <scope>NUCLEOTIDE SEQUENCE [LARGE SCALE GENOMIC DNA]</scope>
    <source>
        <strain evidence="9 10">CBS 809.83</strain>
    </source>
</reference>
<dbReference type="Pfam" id="PF04511">
    <property type="entry name" value="DER1"/>
    <property type="match status" value="1"/>
</dbReference>
<protein>
    <recommendedName>
        <fullName evidence="7">Derlin</fullName>
    </recommendedName>
</protein>
<accession>A0A507DYN6</accession>
<dbReference type="PANTHER" id="PTHR11009">
    <property type="entry name" value="DER1-LIKE PROTEIN, DERLIN"/>
    <property type="match status" value="1"/>
</dbReference>
<feature type="transmembrane region" description="Helical" evidence="7">
    <location>
        <begin position="61"/>
        <end position="83"/>
    </location>
</feature>
<dbReference type="InterPro" id="IPR007599">
    <property type="entry name" value="DER1"/>
</dbReference>
<evidence type="ECO:0000256" key="4">
    <source>
        <dbReference type="ARBA" id="ARBA00022824"/>
    </source>
</evidence>
<evidence type="ECO:0000256" key="2">
    <source>
        <dbReference type="ARBA" id="ARBA00008917"/>
    </source>
</evidence>
<feature type="region of interest" description="Disordered" evidence="8">
    <location>
        <begin position="238"/>
        <end position="263"/>
    </location>
</feature>
<evidence type="ECO:0000313" key="9">
    <source>
        <dbReference type="EMBL" id="TPX56646.1"/>
    </source>
</evidence>
<feature type="transmembrane region" description="Helical" evidence="7">
    <location>
        <begin position="147"/>
        <end position="167"/>
    </location>
</feature>
<proteinExistence type="inferred from homology"/>
<keyword evidence="5 7" id="KW-1133">Transmembrane helix</keyword>
<dbReference type="AlphaFoldDB" id="A0A507DYN6"/>
<sequence>MAARGERGIVEEAQAWFNSVPPVTRALFAGTVGFSLAAGLGIVAPYQLIFVPEYILKKYQIWRLVTAFLWQPLGFPFLMNIYFLYRNSSDLETGLFVGRTADYVFFMIFCVGMINIAAYLLELVVLSEPLMLAIVYVWSMHNRDQRVSFLFGIQFKALYLPWVLVGMDVLQGNPWPILKLLGIAVGFIYYYLDQTYPAQNNGRKILVTPQILYQQFPPASGGVAGGAGAGYRFVPPAQQAGGRAQPATNVTQRHTWGSGNRLD</sequence>
<comment type="function">
    <text evidence="7">May be involved in the degradation of misfolded endoplasmic reticulum (ER) luminal proteins.</text>
</comment>
<feature type="transmembrane region" description="Helical" evidence="7">
    <location>
        <begin position="173"/>
        <end position="192"/>
    </location>
</feature>
<dbReference type="GO" id="GO:0006950">
    <property type="term" value="P:response to stress"/>
    <property type="evidence" value="ECO:0007669"/>
    <property type="project" value="UniProtKB-ARBA"/>
</dbReference>
<dbReference type="STRING" id="109895.A0A507DYN6"/>
<comment type="caution">
    <text evidence="9">The sequence shown here is derived from an EMBL/GenBank/DDBJ whole genome shotgun (WGS) entry which is preliminary data.</text>
</comment>
<feature type="transmembrane region" description="Helical" evidence="7">
    <location>
        <begin position="103"/>
        <end position="126"/>
    </location>
</feature>
<dbReference type="SUPFAM" id="SSF144091">
    <property type="entry name" value="Rhomboid-like"/>
    <property type="match status" value="1"/>
</dbReference>
<gene>
    <name evidence="9" type="ORF">PhCBS80983_g04366</name>
</gene>
<keyword evidence="10" id="KW-1185">Reference proteome</keyword>
<feature type="transmembrane region" description="Helical" evidence="7">
    <location>
        <begin position="26"/>
        <end position="49"/>
    </location>
</feature>
<evidence type="ECO:0000256" key="3">
    <source>
        <dbReference type="ARBA" id="ARBA00022692"/>
    </source>
</evidence>
<keyword evidence="6 7" id="KW-0472">Membrane</keyword>
<evidence type="ECO:0000256" key="7">
    <source>
        <dbReference type="RuleBase" id="RU363059"/>
    </source>
</evidence>
<evidence type="ECO:0000256" key="8">
    <source>
        <dbReference type="SAM" id="MobiDB-lite"/>
    </source>
</evidence>
<name>A0A507DYN6_9FUNG</name>